<evidence type="ECO:0000256" key="4">
    <source>
        <dbReference type="PROSITE-ProRule" id="PRU00134"/>
    </source>
</evidence>
<keyword evidence="3" id="KW-0862">Zinc</keyword>
<dbReference type="GO" id="GO:0008270">
    <property type="term" value="F:zinc ion binding"/>
    <property type="evidence" value="ECO:0007669"/>
    <property type="project" value="UniProtKB-KW"/>
</dbReference>
<dbReference type="SUPFAM" id="SSF144232">
    <property type="entry name" value="HIT/MYND zinc finger-like"/>
    <property type="match status" value="1"/>
</dbReference>
<keyword evidence="2 4" id="KW-0863">Zinc-finger</keyword>
<dbReference type="InterPro" id="IPR001214">
    <property type="entry name" value="SET_dom"/>
</dbReference>
<evidence type="ECO:0000259" key="7">
    <source>
        <dbReference type="PROSITE" id="PS50865"/>
    </source>
</evidence>
<evidence type="ECO:0008006" key="10">
    <source>
        <dbReference type="Google" id="ProtNLM"/>
    </source>
</evidence>
<feature type="region of interest" description="Disordered" evidence="5">
    <location>
        <begin position="256"/>
        <end position="281"/>
    </location>
</feature>
<evidence type="ECO:0000256" key="5">
    <source>
        <dbReference type="SAM" id="MobiDB-lite"/>
    </source>
</evidence>
<dbReference type="AlphaFoldDB" id="A0A9P5SQ78"/>
<feature type="compositionally biased region" description="Low complexity" evidence="5">
    <location>
        <begin position="256"/>
        <end position="266"/>
    </location>
</feature>
<dbReference type="InterPro" id="IPR002893">
    <property type="entry name" value="Znf_MYND"/>
</dbReference>
<organism evidence="8 9">
    <name type="scientific">Podila minutissima</name>
    <dbReference type="NCBI Taxonomy" id="64525"/>
    <lineage>
        <taxon>Eukaryota</taxon>
        <taxon>Fungi</taxon>
        <taxon>Fungi incertae sedis</taxon>
        <taxon>Mucoromycota</taxon>
        <taxon>Mortierellomycotina</taxon>
        <taxon>Mortierellomycetes</taxon>
        <taxon>Mortierellales</taxon>
        <taxon>Mortierellaceae</taxon>
        <taxon>Podila</taxon>
    </lineage>
</organism>
<evidence type="ECO:0000313" key="8">
    <source>
        <dbReference type="EMBL" id="KAF9335288.1"/>
    </source>
</evidence>
<dbReference type="Pfam" id="PF00856">
    <property type="entry name" value="SET"/>
    <property type="match status" value="1"/>
</dbReference>
<dbReference type="SUPFAM" id="SSF82199">
    <property type="entry name" value="SET domain"/>
    <property type="match status" value="1"/>
</dbReference>
<keyword evidence="1" id="KW-0479">Metal-binding</keyword>
<dbReference type="EMBL" id="JAAAUY010000107">
    <property type="protein sequence ID" value="KAF9335288.1"/>
    <property type="molecule type" value="Genomic_DNA"/>
</dbReference>
<evidence type="ECO:0000313" key="9">
    <source>
        <dbReference type="Proteomes" id="UP000696485"/>
    </source>
</evidence>
<protein>
    <recommendedName>
        <fullName evidence="10">SET domain-containing protein</fullName>
    </recommendedName>
</protein>
<evidence type="ECO:0000256" key="1">
    <source>
        <dbReference type="ARBA" id="ARBA00022723"/>
    </source>
</evidence>
<reference evidence="8" key="1">
    <citation type="journal article" date="2020" name="Fungal Divers.">
        <title>Resolving the Mortierellaceae phylogeny through synthesis of multi-gene phylogenetics and phylogenomics.</title>
        <authorList>
            <person name="Vandepol N."/>
            <person name="Liber J."/>
            <person name="Desiro A."/>
            <person name="Na H."/>
            <person name="Kennedy M."/>
            <person name="Barry K."/>
            <person name="Grigoriev I.V."/>
            <person name="Miller A.N."/>
            <person name="O'Donnell K."/>
            <person name="Stajich J.E."/>
            <person name="Bonito G."/>
        </authorList>
    </citation>
    <scope>NUCLEOTIDE SEQUENCE</scope>
    <source>
        <strain evidence="8">NVP1</strain>
    </source>
</reference>
<comment type="caution">
    <text evidence="8">The sequence shown here is derived from an EMBL/GenBank/DDBJ whole genome shotgun (WGS) entry which is preliminary data.</text>
</comment>
<evidence type="ECO:0000256" key="2">
    <source>
        <dbReference type="ARBA" id="ARBA00022771"/>
    </source>
</evidence>
<evidence type="ECO:0000259" key="6">
    <source>
        <dbReference type="PROSITE" id="PS50280"/>
    </source>
</evidence>
<evidence type="ECO:0000256" key="3">
    <source>
        <dbReference type="ARBA" id="ARBA00022833"/>
    </source>
</evidence>
<dbReference type="InterPro" id="IPR050869">
    <property type="entry name" value="H3K4_H4K5_MeTrfase"/>
</dbReference>
<feature type="domain" description="SET" evidence="6">
    <location>
        <begin position="94"/>
        <end position="443"/>
    </location>
</feature>
<dbReference type="PROSITE" id="PS50280">
    <property type="entry name" value="SET"/>
    <property type="match status" value="1"/>
</dbReference>
<dbReference type="Proteomes" id="UP000696485">
    <property type="component" value="Unassembled WGS sequence"/>
</dbReference>
<accession>A0A9P5SQ78</accession>
<gene>
    <name evidence="8" type="ORF">BG006_000428</name>
</gene>
<dbReference type="PANTHER" id="PTHR12197:SF292">
    <property type="entry name" value="SET DOMAIN-CONTAINING PROTEIN"/>
    <property type="match status" value="1"/>
</dbReference>
<proteinExistence type="predicted"/>
<dbReference type="Pfam" id="PF01753">
    <property type="entry name" value="zf-MYND"/>
    <property type="match status" value="1"/>
</dbReference>
<dbReference type="PANTHER" id="PTHR12197">
    <property type="entry name" value="HISTONE-LYSINE N-METHYLTRANSFERASE SMYD"/>
    <property type="match status" value="1"/>
</dbReference>
<sequence>MDQQGFVPSTSARQGPALTFATTHVAKGQQYGRPKQGFQSEHPMNAPQSNSSRGRRRSANVIFCASEDTEVSFKPPGSIANNLDSNITNSTSPPTVSILRKMTPDRGRIMLTQTRIRKGTFLFQVTAHATICDTKRRKVRCGNCLGEIKCGGAVAARSGGERRERSTTTGGGGVACELCDEICYCDQNCREEDWHIHHFECAYLRLLYKDNHTQHANKNNWQAAAREFRGLDPYAQDYTRCLIRVLVHRFNELQASSPSSEIPSSPTADPSDPEFDEQDETPLPFSRIWDLVENRETYTDDKIEHEMKPVARILDAFQDHYCSHFSVPSTPAAGQKGSVTPTGSRLTLDELLGLVCREECNSFGLYSYPYAPWNNDSNMNDSNGTVAENPKQGYALGLFARGFLSSFNHSCSPNVYHVAHKKYLLFYAASDIEVGQELNITYLELGPRYRAPLPLSPQANQDRLEAFKTRKAFLKSHFHFDCGCDRCRWEEKLQESGGGRGVVGMDQAQERFLSVGLLCDRVGCYGFYAPPTVLKVLLETDAVDESQWICVACGHLQ</sequence>
<dbReference type="Gene3D" id="2.170.270.10">
    <property type="entry name" value="SET domain"/>
    <property type="match status" value="1"/>
</dbReference>
<name>A0A9P5SQ78_9FUNG</name>
<dbReference type="CDD" id="cd20071">
    <property type="entry name" value="SET_SMYD"/>
    <property type="match status" value="1"/>
</dbReference>
<dbReference type="InterPro" id="IPR046341">
    <property type="entry name" value="SET_dom_sf"/>
</dbReference>
<dbReference type="PROSITE" id="PS50865">
    <property type="entry name" value="ZF_MYND_2"/>
    <property type="match status" value="1"/>
</dbReference>
<keyword evidence="9" id="KW-1185">Reference proteome</keyword>
<feature type="region of interest" description="Disordered" evidence="5">
    <location>
        <begin position="27"/>
        <end position="57"/>
    </location>
</feature>
<feature type="compositionally biased region" description="Acidic residues" evidence="5">
    <location>
        <begin position="271"/>
        <end position="280"/>
    </location>
</feature>
<feature type="domain" description="MYND-type" evidence="7">
    <location>
        <begin position="141"/>
        <end position="201"/>
    </location>
</feature>
<dbReference type="Gene3D" id="6.10.140.2220">
    <property type="match status" value="1"/>
</dbReference>